<proteinExistence type="predicted"/>
<dbReference type="RefSeq" id="XP_065651293.1">
    <property type="nucleotide sequence ID" value="XM_065795221.1"/>
</dbReference>
<evidence type="ECO:0000313" key="1">
    <source>
        <dbReference type="Proteomes" id="UP001652625"/>
    </source>
</evidence>
<dbReference type="Proteomes" id="UP001652625">
    <property type="component" value="Chromosome 04"/>
</dbReference>
<protein>
    <submittedName>
        <fullName evidence="2">Uncharacterized protein LOC136079482</fullName>
    </submittedName>
</protein>
<organism evidence="1 2">
    <name type="scientific">Hydra vulgaris</name>
    <name type="common">Hydra</name>
    <name type="synonym">Hydra attenuata</name>
    <dbReference type="NCBI Taxonomy" id="6087"/>
    <lineage>
        <taxon>Eukaryota</taxon>
        <taxon>Metazoa</taxon>
        <taxon>Cnidaria</taxon>
        <taxon>Hydrozoa</taxon>
        <taxon>Hydroidolina</taxon>
        <taxon>Anthoathecata</taxon>
        <taxon>Aplanulata</taxon>
        <taxon>Hydridae</taxon>
        <taxon>Hydra</taxon>
    </lineage>
</organism>
<evidence type="ECO:0000313" key="2">
    <source>
        <dbReference type="RefSeq" id="XP_065651293.1"/>
    </source>
</evidence>
<keyword evidence="1" id="KW-1185">Reference proteome</keyword>
<dbReference type="PANTHER" id="PTHR47510">
    <property type="entry name" value="REVERSE TRANSCRIPTASE DOMAIN-CONTAINING PROTEIN"/>
    <property type="match status" value="1"/>
</dbReference>
<gene>
    <name evidence="2" type="primary">LOC136079482</name>
</gene>
<name>A0ABM4BQ72_HYDVU</name>
<sequence length="128" mass="14591">MDEYDLSPDELWNAFETIQSRKSSGLDDIDSKVVKNVYDVIEYPLMYIFNLSLKNGVFPDRLKLARVVPVFKSGDDSTLSNYRPISILPCFSKILELIMYDSLHTSKIITSSTTTNTDLKKATQLNML</sequence>
<accession>A0ABM4BQ72</accession>
<dbReference type="PANTHER" id="PTHR47510:SF3">
    <property type="entry name" value="ENDO_EXONUCLEASE_PHOSPHATASE DOMAIN-CONTAINING PROTEIN"/>
    <property type="match status" value="1"/>
</dbReference>
<reference evidence="2" key="1">
    <citation type="submission" date="2025-08" db="UniProtKB">
        <authorList>
            <consortium name="RefSeq"/>
        </authorList>
    </citation>
    <scope>IDENTIFICATION</scope>
</reference>
<dbReference type="GeneID" id="136079482"/>